<evidence type="ECO:0000256" key="11">
    <source>
        <dbReference type="ARBA" id="ARBA00034268"/>
    </source>
</evidence>
<dbReference type="InterPro" id="IPR000387">
    <property type="entry name" value="Tyr_Pase_dom"/>
</dbReference>
<dbReference type="PROSITE" id="PS51182">
    <property type="entry name" value="C2_TENSIN"/>
    <property type="match status" value="1"/>
</dbReference>
<dbReference type="FunFam" id="3.90.190.10:FF:000029">
    <property type="entry name" value="Phosphatidylinositol 3,4,5-trisphosphate 3-phosphatase and dual-specificity protein phosphatase PTEN"/>
    <property type="match status" value="1"/>
</dbReference>
<dbReference type="Pfam" id="PF10409">
    <property type="entry name" value="PTEN_C2"/>
    <property type="match status" value="1"/>
</dbReference>
<evidence type="ECO:0000256" key="8">
    <source>
        <dbReference type="ARBA" id="ARBA00022912"/>
    </source>
</evidence>
<dbReference type="SMART" id="SM01326">
    <property type="entry name" value="PTEN_C2"/>
    <property type="match status" value="1"/>
</dbReference>
<dbReference type="InterPro" id="IPR016130">
    <property type="entry name" value="Tyr_Pase_AS"/>
</dbReference>
<evidence type="ECO:0000256" key="10">
    <source>
        <dbReference type="ARBA" id="ARBA00034256"/>
    </source>
</evidence>
<feature type="compositionally biased region" description="Basic and acidic residues" evidence="20">
    <location>
        <begin position="570"/>
        <end position="584"/>
    </location>
</feature>
<dbReference type="PANTHER" id="PTHR12305">
    <property type="entry name" value="PHOSPHATASE WITH HOMOLOGY TO TENSIN"/>
    <property type="match status" value="1"/>
</dbReference>
<evidence type="ECO:0000256" key="17">
    <source>
        <dbReference type="ARBA" id="ARBA00047986"/>
    </source>
</evidence>
<dbReference type="Pfam" id="PF22784">
    <property type="entry name" value="PTP-SAK"/>
    <property type="match status" value="1"/>
</dbReference>
<feature type="domain" description="Tyrosine specific protein phosphatases" evidence="21">
    <location>
        <begin position="222"/>
        <end position="279"/>
    </location>
</feature>
<gene>
    <name evidence="24" type="ORF">TSAR_006117</name>
</gene>
<evidence type="ECO:0000256" key="4">
    <source>
        <dbReference type="ARBA" id="ARBA00013064"/>
    </source>
</evidence>
<dbReference type="InterPro" id="IPR035892">
    <property type="entry name" value="C2_domain_sf"/>
</dbReference>
<dbReference type="EMBL" id="NNAY01000310">
    <property type="protein sequence ID" value="OXU29306.1"/>
    <property type="molecule type" value="Genomic_DNA"/>
</dbReference>
<keyword evidence="8" id="KW-0904">Protein phosphatase</keyword>
<evidence type="ECO:0000256" key="7">
    <source>
        <dbReference type="ARBA" id="ARBA00022801"/>
    </source>
</evidence>
<evidence type="ECO:0000256" key="9">
    <source>
        <dbReference type="ARBA" id="ARBA00023098"/>
    </source>
</evidence>
<evidence type="ECO:0000256" key="15">
    <source>
        <dbReference type="ARBA" id="ARBA00043762"/>
    </source>
</evidence>
<dbReference type="InterPro" id="IPR051281">
    <property type="entry name" value="Dual-spec_lipid-protein_phosph"/>
</dbReference>
<dbReference type="OrthoDB" id="16692at2759"/>
<dbReference type="Proteomes" id="UP000215335">
    <property type="component" value="Unassembled WGS sequence"/>
</dbReference>
<evidence type="ECO:0000259" key="23">
    <source>
        <dbReference type="PROSITE" id="PS51182"/>
    </source>
</evidence>
<evidence type="ECO:0000256" key="16">
    <source>
        <dbReference type="ARBA" id="ARBA00044309"/>
    </source>
</evidence>
<dbReference type="GO" id="GO:0050793">
    <property type="term" value="P:regulation of developmental process"/>
    <property type="evidence" value="ECO:0007669"/>
    <property type="project" value="UniProtKB-ARBA"/>
</dbReference>
<evidence type="ECO:0000256" key="14">
    <source>
        <dbReference type="ARBA" id="ARBA00043760"/>
    </source>
</evidence>
<dbReference type="SMART" id="SM01301">
    <property type="entry name" value="PTPlike_phytase"/>
    <property type="match status" value="1"/>
</dbReference>
<dbReference type="GO" id="GO:0004725">
    <property type="term" value="F:protein tyrosine phosphatase activity"/>
    <property type="evidence" value="ECO:0007669"/>
    <property type="project" value="UniProtKB-EC"/>
</dbReference>
<evidence type="ECO:0000256" key="1">
    <source>
        <dbReference type="ARBA" id="ARBA00004496"/>
    </source>
</evidence>
<comment type="catalytic activity">
    <reaction evidence="17">
        <text>O-phospho-L-seryl-[protein] + H2O = L-seryl-[protein] + phosphate</text>
        <dbReference type="Rhea" id="RHEA:20629"/>
        <dbReference type="Rhea" id="RHEA-COMP:9863"/>
        <dbReference type="Rhea" id="RHEA-COMP:11604"/>
        <dbReference type="ChEBI" id="CHEBI:15377"/>
        <dbReference type="ChEBI" id="CHEBI:29999"/>
        <dbReference type="ChEBI" id="CHEBI:43474"/>
        <dbReference type="ChEBI" id="CHEBI:83421"/>
        <dbReference type="EC" id="3.1.3.16"/>
    </reaction>
    <physiologicalReaction direction="left-to-right" evidence="17">
        <dbReference type="Rhea" id="RHEA:20630"/>
    </physiologicalReaction>
</comment>
<evidence type="ECO:0000256" key="13">
    <source>
        <dbReference type="ARBA" id="ARBA00043734"/>
    </source>
</evidence>
<comment type="subcellular location">
    <subcellularLocation>
        <location evidence="1">Cytoplasm</location>
    </subcellularLocation>
</comment>
<sequence length="608" mass="68032">MSGCITILSFEQLKSQIGSEVANGLGSTLRPTSNRLNNKISEHISASVTPLHVCFEEPRGPELDLCDITSLRPQIEGGNSKRGSREVPCEDDTGAELLQSGASELKQTQASMANTISNMKMTNPIKGLVSKRRKRFTADGYNLDLTYIKDNLIAMGFPAEKLEGVYRNNIDEVVRFLESRHRNHYTIYNLCSERSYDHTKFKGRVATYAFDDHNPPPLELIKPFCEDMDSWLLQHDENVAVVHCKAGKGRTGVMVCCYLLHSKQFRTATEALNFYGNERTTDKKGVTIPSQRRYVDYYATLVQENLNYQPVTLILREIKLESISATNGGQGYHFVISEAKNKIFSSETYEIRKGTSTLCIPLNLGVPIKGDIRVDFYNIPKVKRKEKLFHFWFNTFLVREHVTSENDNEEPVERTTRALSCDGSAMELPMVHTKPRTGSLASLGPMPPSLILTIDKWGLDGTHKDKHHKLCNEDFKVSLIMHRVEGIIPPTVPTNEGQETDDMQIGMSGQVSPNELSEADSSECDTTGDEDGWESGESSASLVVKRHSHLHGSSHNTHSNAQHRVSIGEATKKSLPREDRDKKGGQKSNSNVSTRRSSGLFRSSTFNT</sequence>
<evidence type="ECO:0000256" key="3">
    <source>
        <dbReference type="ARBA" id="ARBA00013015"/>
    </source>
</evidence>
<dbReference type="InterPro" id="IPR029021">
    <property type="entry name" value="Prot-tyrosine_phosphatase-like"/>
</dbReference>
<protein>
    <recommendedName>
        <fullName evidence="12">Phosphatidylinositol 3,4,5-trisphosphate 3-phosphatase and dual-specificity protein phosphatase PTEN</fullName>
        <ecNumber evidence="5">3.1.3.16</ecNumber>
        <ecNumber evidence="4">3.1.3.48</ecNumber>
        <ecNumber evidence="3">3.1.3.67</ecNumber>
    </recommendedName>
    <alternativeName>
        <fullName evidence="16">Inositol polyphosphate 3-phosphatase</fullName>
    </alternativeName>
</protein>
<dbReference type="GO" id="GO:0004722">
    <property type="term" value="F:protein serine/threonine phosphatase activity"/>
    <property type="evidence" value="ECO:0007669"/>
    <property type="project" value="UniProtKB-EC"/>
</dbReference>
<dbReference type="GO" id="GO:0008285">
    <property type="term" value="P:negative regulation of cell population proliferation"/>
    <property type="evidence" value="ECO:0007669"/>
    <property type="project" value="TreeGrafter"/>
</dbReference>
<keyword evidence="25" id="KW-1185">Reference proteome</keyword>
<evidence type="ECO:0000256" key="20">
    <source>
        <dbReference type="SAM" id="MobiDB-lite"/>
    </source>
</evidence>
<dbReference type="InterPro" id="IPR014020">
    <property type="entry name" value="Tensin_C2-dom"/>
</dbReference>
<dbReference type="GO" id="GO:0048870">
    <property type="term" value="P:cell motility"/>
    <property type="evidence" value="ECO:0007669"/>
    <property type="project" value="TreeGrafter"/>
</dbReference>
<comment type="catalytic activity">
    <reaction evidence="11">
        <text>1,2-dioctanoyl-sn-glycero-3-phospho-(1D-myo-inositol-3,4,5-trisphosphate) + H2O = 1,2-dioctanoyl-sn-glycero-3-phospho-(1D-myo-inositol-4,5-bisphosphate) + phosphate</text>
        <dbReference type="Rhea" id="RHEA:43552"/>
        <dbReference type="ChEBI" id="CHEBI:15377"/>
        <dbReference type="ChEBI" id="CHEBI:43474"/>
        <dbReference type="ChEBI" id="CHEBI:83416"/>
        <dbReference type="ChEBI" id="CHEBI:83419"/>
    </reaction>
    <physiologicalReaction direction="left-to-right" evidence="11">
        <dbReference type="Rhea" id="RHEA:43553"/>
    </physiologicalReaction>
</comment>
<dbReference type="InterPro" id="IPR057023">
    <property type="entry name" value="PTP-SAK"/>
</dbReference>
<dbReference type="GO" id="GO:0005886">
    <property type="term" value="C:plasma membrane"/>
    <property type="evidence" value="ECO:0007669"/>
    <property type="project" value="TreeGrafter"/>
</dbReference>
<evidence type="ECO:0000313" key="24">
    <source>
        <dbReference type="EMBL" id="OXU29306.1"/>
    </source>
</evidence>
<dbReference type="CDD" id="cd14509">
    <property type="entry name" value="PTP_PTEN"/>
    <property type="match status" value="1"/>
</dbReference>
<comment type="catalytic activity">
    <reaction evidence="19">
        <text>O-phospho-L-tyrosyl-[protein] + H2O = L-tyrosyl-[protein] + phosphate</text>
        <dbReference type="Rhea" id="RHEA:10684"/>
        <dbReference type="Rhea" id="RHEA-COMP:10136"/>
        <dbReference type="Rhea" id="RHEA-COMP:20101"/>
        <dbReference type="ChEBI" id="CHEBI:15377"/>
        <dbReference type="ChEBI" id="CHEBI:43474"/>
        <dbReference type="ChEBI" id="CHEBI:46858"/>
        <dbReference type="ChEBI" id="CHEBI:61978"/>
        <dbReference type="EC" id="3.1.3.48"/>
    </reaction>
    <physiologicalReaction direction="left-to-right" evidence="19">
        <dbReference type="Rhea" id="RHEA:10685"/>
    </physiologicalReaction>
</comment>
<feature type="compositionally biased region" description="Polar residues" evidence="20">
    <location>
        <begin position="586"/>
        <end position="608"/>
    </location>
</feature>
<comment type="similarity">
    <text evidence="2">Belongs to the PTEN phosphatase protein family.</text>
</comment>
<feature type="compositionally biased region" description="Polar residues" evidence="20">
    <location>
        <begin position="553"/>
        <end position="563"/>
    </location>
</feature>
<dbReference type="InterPro" id="IPR045101">
    <property type="entry name" value="PTP_PTEN"/>
</dbReference>
<dbReference type="PROSITE" id="PS51181">
    <property type="entry name" value="PPASE_TENSIN"/>
    <property type="match status" value="1"/>
</dbReference>
<comment type="catalytic activity">
    <reaction evidence="18">
        <text>O-phospho-L-threonyl-[protein] + H2O = L-threonyl-[protein] + phosphate</text>
        <dbReference type="Rhea" id="RHEA:47004"/>
        <dbReference type="Rhea" id="RHEA-COMP:11060"/>
        <dbReference type="Rhea" id="RHEA-COMP:11605"/>
        <dbReference type="ChEBI" id="CHEBI:15377"/>
        <dbReference type="ChEBI" id="CHEBI:30013"/>
        <dbReference type="ChEBI" id="CHEBI:43474"/>
        <dbReference type="ChEBI" id="CHEBI:61977"/>
        <dbReference type="EC" id="3.1.3.16"/>
    </reaction>
    <physiologicalReaction direction="left-to-right" evidence="18">
        <dbReference type="Rhea" id="RHEA:47005"/>
    </physiologicalReaction>
</comment>
<evidence type="ECO:0000259" key="22">
    <source>
        <dbReference type="PROSITE" id="PS51181"/>
    </source>
</evidence>
<dbReference type="SUPFAM" id="SSF49562">
    <property type="entry name" value="C2 domain (Calcium/lipid-binding domain, CaLB)"/>
    <property type="match status" value="1"/>
</dbReference>
<dbReference type="SUPFAM" id="SSF52799">
    <property type="entry name" value="(Phosphotyrosine protein) phosphatases II"/>
    <property type="match status" value="1"/>
</dbReference>
<dbReference type="PROSITE" id="PS50056">
    <property type="entry name" value="TYR_PHOSPHATASE_2"/>
    <property type="match status" value="1"/>
</dbReference>
<dbReference type="GO" id="GO:0005634">
    <property type="term" value="C:nucleus"/>
    <property type="evidence" value="ECO:0007669"/>
    <property type="project" value="TreeGrafter"/>
</dbReference>
<evidence type="ECO:0000256" key="5">
    <source>
        <dbReference type="ARBA" id="ARBA00013081"/>
    </source>
</evidence>
<dbReference type="EC" id="3.1.3.67" evidence="3"/>
<dbReference type="InterPro" id="IPR029023">
    <property type="entry name" value="Tensin_phosphatase"/>
</dbReference>
<dbReference type="GO" id="GO:0005829">
    <property type="term" value="C:cytosol"/>
    <property type="evidence" value="ECO:0007669"/>
    <property type="project" value="TreeGrafter"/>
</dbReference>
<dbReference type="Gene3D" id="3.90.190.10">
    <property type="entry name" value="Protein tyrosine phosphatase superfamily"/>
    <property type="match status" value="1"/>
</dbReference>
<feature type="compositionally biased region" description="Acidic residues" evidence="20">
    <location>
        <begin position="517"/>
        <end position="534"/>
    </location>
</feature>
<dbReference type="PROSITE" id="PS00383">
    <property type="entry name" value="TYR_PHOSPHATASE_1"/>
    <property type="match status" value="1"/>
</dbReference>
<evidence type="ECO:0000259" key="21">
    <source>
        <dbReference type="PROSITE" id="PS50056"/>
    </source>
</evidence>
<comment type="catalytic activity">
    <reaction evidence="10">
        <text>1,2-dihexadecanoyl-sn-glycero-3-phospho-(1D-myo-inositol-3,4,5-trisphosphate) + H2O = 1,2-dihexadecanoyl-sn-glycero-3-phospho-(1D-myo-inositol-4,5-bisphosphate) + phosphate</text>
        <dbReference type="Rhea" id="RHEA:43560"/>
        <dbReference type="ChEBI" id="CHEBI:15377"/>
        <dbReference type="ChEBI" id="CHEBI:43474"/>
        <dbReference type="ChEBI" id="CHEBI:83420"/>
        <dbReference type="ChEBI" id="CHEBI:83423"/>
    </reaction>
    <physiologicalReaction direction="left-to-right" evidence="10">
        <dbReference type="Rhea" id="RHEA:43561"/>
    </physiologicalReaction>
</comment>
<accession>A0A232FEW7</accession>
<evidence type="ECO:0000256" key="18">
    <source>
        <dbReference type="ARBA" id="ARBA00048832"/>
    </source>
</evidence>
<dbReference type="STRING" id="543379.A0A232FEW7"/>
<dbReference type="PANTHER" id="PTHR12305:SF81">
    <property type="entry name" value="PHOSPHATIDYLINOSITOL 3,4,5-TRISPHOSPHATE 3-PHOSPHATASE AND DUAL-SPECIFICITY PROTEIN PHOSPHATASE PTEN"/>
    <property type="match status" value="1"/>
</dbReference>
<dbReference type="GO" id="GO:0043491">
    <property type="term" value="P:phosphatidylinositol 3-kinase/protein kinase B signal transduction"/>
    <property type="evidence" value="ECO:0007669"/>
    <property type="project" value="TreeGrafter"/>
</dbReference>
<name>A0A232FEW7_9HYME</name>
<feature type="domain" description="Phosphatase tensin-type" evidence="22">
    <location>
        <begin position="134"/>
        <end position="305"/>
    </location>
</feature>
<evidence type="ECO:0000256" key="2">
    <source>
        <dbReference type="ARBA" id="ARBA00007881"/>
    </source>
</evidence>
<dbReference type="GO" id="GO:0016314">
    <property type="term" value="F:phosphatidylinositol-3,4,5-trisphosphate 3-phosphatase activity"/>
    <property type="evidence" value="ECO:0007669"/>
    <property type="project" value="UniProtKB-EC"/>
</dbReference>
<comment type="catalytic activity">
    <reaction evidence="15">
        <text>1D-myo-inositol 1,3,4,5,6-pentakisphosphate + H2O = 1D-myo-inositol 1,4,5,6-tetrakisphosphate + phosphate</text>
        <dbReference type="Rhea" id="RHEA:77143"/>
        <dbReference type="ChEBI" id="CHEBI:15377"/>
        <dbReference type="ChEBI" id="CHEBI:43474"/>
        <dbReference type="ChEBI" id="CHEBI:57627"/>
        <dbReference type="ChEBI" id="CHEBI:57733"/>
    </reaction>
    <physiologicalReaction direction="left-to-right" evidence="15">
        <dbReference type="Rhea" id="RHEA:77144"/>
    </physiologicalReaction>
</comment>
<feature type="region of interest" description="Disordered" evidence="20">
    <location>
        <begin position="489"/>
        <end position="608"/>
    </location>
</feature>
<proteinExistence type="inferred from homology"/>
<keyword evidence="7" id="KW-0378">Hydrolase</keyword>
<dbReference type="GO" id="GO:0046856">
    <property type="term" value="P:phosphatidylinositol dephosphorylation"/>
    <property type="evidence" value="ECO:0007669"/>
    <property type="project" value="TreeGrafter"/>
</dbReference>
<evidence type="ECO:0000256" key="6">
    <source>
        <dbReference type="ARBA" id="ARBA00022490"/>
    </source>
</evidence>
<dbReference type="GO" id="GO:0051896">
    <property type="term" value="P:regulation of phosphatidylinositol 3-kinase/protein kinase B signal transduction"/>
    <property type="evidence" value="ECO:0007669"/>
    <property type="project" value="TreeGrafter"/>
</dbReference>
<dbReference type="AlphaFoldDB" id="A0A232FEW7"/>
<organism evidence="24 25">
    <name type="scientific">Trichomalopsis sarcophagae</name>
    <dbReference type="NCBI Taxonomy" id="543379"/>
    <lineage>
        <taxon>Eukaryota</taxon>
        <taxon>Metazoa</taxon>
        <taxon>Ecdysozoa</taxon>
        <taxon>Arthropoda</taxon>
        <taxon>Hexapoda</taxon>
        <taxon>Insecta</taxon>
        <taxon>Pterygota</taxon>
        <taxon>Neoptera</taxon>
        <taxon>Endopterygota</taxon>
        <taxon>Hymenoptera</taxon>
        <taxon>Apocrita</taxon>
        <taxon>Proctotrupomorpha</taxon>
        <taxon>Chalcidoidea</taxon>
        <taxon>Pteromalidae</taxon>
        <taxon>Pteromalinae</taxon>
        <taxon>Trichomalopsis</taxon>
    </lineage>
</organism>
<evidence type="ECO:0000313" key="25">
    <source>
        <dbReference type="Proteomes" id="UP000215335"/>
    </source>
</evidence>
<reference evidence="24 25" key="1">
    <citation type="journal article" date="2017" name="Curr. Biol.">
        <title>The Evolution of Venom by Co-option of Single-Copy Genes.</title>
        <authorList>
            <person name="Martinson E.O."/>
            <person name="Mrinalini"/>
            <person name="Kelkar Y.D."/>
            <person name="Chang C.H."/>
            <person name="Werren J.H."/>
        </authorList>
    </citation>
    <scope>NUCLEOTIDE SEQUENCE [LARGE SCALE GENOMIC DNA]</scope>
    <source>
        <strain evidence="24 25">Alberta</strain>
        <tissue evidence="24">Whole body</tissue>
    </source>
</reference>
<evidence type="ECO:0000256" key="12">
    <source>
        <dbReference type="ARBA" id="ARBA00034338"/>
    </source>
</evidence>
<keyword evidence="9" id="KW-0443">Lipid metabolism</keyword>
<evidence type="ECO:0000256" key="19">
    <source>
        <dbReference type="ARBA" id="ARBA00051341"/>
    </source>
</evidence>
<dbReference type="GO" id="GO:0042995">
    <property type="term" value="C:cell projection"/>
    <property type="evidence" value="ECO:0007669"/>
    <property type="project" value="TreeGrafter"/>
</dbReference>
<dbReference type="EC" id="3.1.3.16" evidence="5"/>
<keyword evidence="6" id="KW-0963">Cytoplasm</keyword>
<comment type="catalytic activity">
    <reaction evidence="13">
        <text>1D-myo-inositol 1,3,4,5-tetrakisphosphate + H2O = 1D-myo-inositol 1,4,5-trisphosphate + phosphate</text>
        <dbReference type="Rhea" id="RHEA:77155"/>
        <dbReference type="ChEBI" id="CHEBI:15377"/>
        <dbReference type="ChEBI" id="CHEBI:43474"/>
        <dbReference type="ChEBI" id="CHEBI:57895"/>
        <dbReference type="ChEBI" id="CHEBI:203600"/>
    </reaction>
    <physiologicalReaction direction="left-to-right" evidence="13">
        <dbReference type="Rhea" id="RHEA:77156"/>
    </physiologicalReaction>
</comment>
<dbReference type="EC" id="3.1.3.48" evidence="4"/>
<comment type="catalytic activity">
    <reaction evidence="14">
        <text>a 1,2-diacyl-sn-glycero-3-phospho-(1D-myo-inositol-3,4,5-trisphosphate) + H2O = a 1,2-diacyl-sn-glycero-3-phospho-(1D-myo-inositol-4,5-bisphosphate) + phosphate</text>
        <dbReference type="Rhea" id="RHEA:25017"/>
        <dbReference type="ChEBI" id="CHEBI:15377"/>
        <dbReference type="ChEBI" id="CHEBI:43474"/>
        <dbReference type="ChEBI" id="CHEBI:57836"/>
        <dbReference type="ChEBI" id="CHEBI:58456"/>
        <dbReference type="EC" id="3.1.3.67"/>
    </reaction>
    <physiologicalReaction direction="left-to-right" evidence="14">
        <dbReference type="Rhea" id="RHEA:25018"/>
    </physiologicalReaction>
</comment>
<feature type="domain" description="C2 tensin-type" evidence="23">
    <location>
        <begin position="310"/>
        <end position="484"/>
    </location>
</feature>
<comment type="caution">
    <text evidence="24">The sequence shown here is derived from an EMBL/GenBank/DDBJ whole genome shotgun (WGS) entry which is preliminary data.</text>
</comment>
<dbReference type="Gene3D" id="2.60.40.1110">
    <property type="match status" value="1"/>
</dbReference>